<proteinExistence type="predicted"/>
<organism evidence="2 3">
    <name type="scientific">Aldrovandia affinis</name>
    <dbReference type="NCBI Taxonomy" id="143900"/>
    <lineage>
        <taxon>Eukaryota</taxon>
        <taxon>Metazoa</taxon>
        <taxon>Chordata</taxon>
        <taxon>Craniata</taxon>
        <taxon>Vertebrata</taxon>
        <taxon>Euteleostomi</taxon>
        <taxon>Actinopterygii</taxon>
        <taxon>Neopterygii</taxon>
        <taxon>Teleostei</taxon>
        <taxon>Notacanthiformes</taxon>
        <taxon>Halosauridae</taxon>
        <taxon>Aldrovandia</taxon>
    </lineage>
</organism>
<sequence>MANGMEHTAPAWMVAWSDWRANGSGDREPAIAPRSLLAATSRQRRPPPLLCGFQEVDPEASTDSLSEGESSEAAAVAEEEAGYVTAREDDLGDPFPLNPQSRGASDDYCRGALSPSPSLLISCFDGVFGVTRPSGDLVSLNIDPFCSTRCCRGAKRDRCHGRSPKAHLLRSAGPQIGLMELPGAGV</sequence>
<accession>A0AAD7S0I5</accession>
<evidence type="ECO:0000313" key="3">
    <source>
        <dbReference type="Proteomes" id="UP001221898"/>
    </source>
</evidence>
<comment type="caution">
    <text evidence="2">The sequence shown here is derived from an EMBL/GenBank/DDBJ whole genome shotgun (WGS) entry which is preliminary data.</text>
</comment>
<name>A0AAD7S0I5_9TELE</name>
<protein>
    <submittedName>
        <fullName evidence="2">Uncharacterized protein</fullName>
    </submittedName>
</protein>
<evidence type="ECO:0000256" key="1">
    <source>
        <dbReference type="SAM" id="MobiDB-lite"/>
    </source>
</evidence>
<evidence type="ECO:0000313" key="2">
    <source>
        <dbReference type="EMBL" id="KAJ8393728.1"/>
    </source>
</evidence>
<reference evidence="2" key="1">
    <citation type="journal article" date="2023" name="Science">
        <title>Genome structures resolve the early diversification of teleost fishes.</title>
        <authorList>
            <person name="Parey E."/>
            <person name="Louis A."/>
            <person name="Montfort J."/>
            <person name="Bouchez O."/>
            <person name="Roques C."/>
            <person name="Iampietro C."/>
            <person name="Lluch J."/>
            <person name="Castinel A."/>
            <person name="Donnadieu C."/>
            <person name="Desvignes T."/>
            <person name="Floi Bucao C."/>
            <person name="Jouanno E."/>
            <person name="Wen M."/>
            <person name="Mejri S."/>
            <person name="Dirks R."/>
            <person name="Jansen H."/>
            <person name="Henkel C."/>
            <person name="Chen W.J."/>
            <person name="Zahm M."/>
            <person name="Cabau C."/>
            <person name="Klopp C."/>
            <person name="Thompson A.W."/>
            <person name="Robinson-Rechavi M."/>
            <person name="Braasch I."/>
            <person name="Lecointre G."/>
            <person name="Bobe J."/>
            <person name="Postlethwait J.H."/>
            <person name="Berthelot C."/>
            <person name="Roest Crollius H."/>
            <person name="Guiguen Y."/>
        </authorList>
    </citation>
    <scope>NUCLEOTIDE SEQUENCE</scope>
    <source>
        <strain evidence="2">NC1722</strain>
    </source>
</reference>
<gene>
    <name evidence="2" type="ORF">AAFF_G00057810</name>
</gene>
<dbReference type="EMBL" id="JAINUG010000134">
    <property type="protein sequence ID" value="KAJ8393728.1"/>
    <property type="molecule type" value="Genomic_DNA"/>
</dbReference>
<dbReference type="AlphaFoldDB" id="A0AAD7S0I5"/>
<dbReference type="Proteomes" id="UP001221898">
    <property type="component" value="Unassembled WGS sequence"/>
</dbReference>
<feature type="region of interest" description="Disordered" evidence="1">
    <location>
        <begin position="39"/>
        <end position="74"/>
    </location>
</feature>
<keyword evidence="3" id="KW-1185">Reference proteome</keyword>